<name>A0A1Q3EHN4_LENED</name>
<evidence type="ECO:0000313" key="1">
    <source>
        <dbReference type="EMBL" id="GAW06696.1"/>
    </source>
</evidence>
<accession>A0A1Q3EHN4</accession>
<comment type="caution">
    <text evidence="1">The sequence shown here is derived from an EMBL/GenBank/DDBJ whole genome shotgun (WGS) entry which is preliminary data.</text>
</comment>
<dbReference type="Proteomes" id="UP000188533">
    <property type="component" value="Unassembled WGS sequence"/>
</dbReference>
<dbReference type="AlphaFoldDB" id="A0A1Q3EHN4"/>
<evidence type="ECO:0000313" key="2">
    <source>
        <dbReference type="Proteomes" id="UP000188533"/>
    </source>
</evidence>
<organism evidence="1 2">
    <name type="scientific">Lentinula edodes</name>
    <name type="common">Shiitake mushroom</name>
    <name type="synonym">Lentinus edodes</name>
    <dbReference type="NCBI Taxonomy" id="5353"/>
    <lineage>
        <taxon>Eukaryota</taxon>
        <taxon>Fungi</taxon>
        <taxon>Dikarya</taxon>
        <taxon>Basidiomycota</taxon>
        <taxon>Agaricomycotina</taxon>
        <taxon>Agaricomycetes</taxon>
        <taxon>Agaricomycetidae</taxon>
        <taxon>Agaricales</taxon>
        <taxon>Marasmiineae</taxon>
        <taxon>Omphalotaceae</taxon>
        <taxon>Lentinula</taxon>
    </lineage>
</organism>
<dbReference type="STRING" id="5353.A0A1Q3EHN4"/>
<proteinExistence type="predicted"/>
<dbReference type="EMBL" id="BDGU01000342">
    <property type="protein sequence ID" value="GAW06696.1"/>
    <property type="molecule type" value="Genomic_DNA"/>
</dbReference>
<reference evidence="1 2" key="2">
    <citation type="submission" date="2017-02" db="EMBL/GenBank/DDBJ databases">
        <title>A genome survey and senescence transcriptome analysis in Lentinula edodes.</title>
        <authorList>
            <person name="Sakamoto Y."/>
            <person name="Nakade K."/>
            <person name="Sato S."/>
            <person name="Yoshida Y."/>
            <person name="Miyazaki K."/>
            <person name="Natsume S."/>
            <person name="Konno N."/>
        </authorList>
    </citation>
    <scope>NUCLEOTIDE SEQUENCE [LARGE SCALE GENOMIC DNA]</scope>
    <source>
        <strain evidence="1 2">NBRC 111202</strain>
    </source>
</reference>
<sequence length="214" mass="22990">MNAQTTMFEELLDNAAGSSGLSLDIKKAEVAMSDLIVLVKYSDLTNKDVLSDALATFACDARKTGRSLQTLGSKIGGAVDLILASNNHALAIIHSGPISTSSSSLSSQALIPSNSVFSQDTFFPHVFAGSLGTLSTIIQHLILLAEVSLADLEKLEEHLSLIHEMVYREDSLITSAKIELLGQIWTWLGGNRLKLRGHDDCLELLQGIDPQSSQ</sequence>
<gene>
    <name evidence="1" type="ORF">LENED_008638</name>
</gene>
<reference evidence="1 2" key="1">
    <citation type="submission" date="2016-08" db="EMBL/GenBank/DDBJ databases">
        <authorList>
            <consortium name="Lentinula edodes genome sequencing consortium"/>
            <person name="Sakamoto Y."/>
            <person name="Nakade K."/>
            <person name="Sato S."/>
            <person name="Yoshida Y."/>
            <person name="Miyazaki K."/>
            <person name="Natsume S."/>
            <person name="Konno N."/>
        </authorList>
    </citation>
    <scope>NUCLEOTIDE SEQUENCE [LARGE SCALE GENOMIC DNA]</scope>
    <source>
        <strain evidence="1 2">NBRC 111202</strain>
    </source>
</reference>
<keyword evidence="2" id="KW-1185">Reference proteome</keyword>
<protein>
    <submittedName>
        <fullName evidence="1">Uncharacterized protein</fullName>
    </submittedName>
</protein>